<proteinExistence type="inferred from homology"/>
<dbReference type="PRINTS" id="PR00081">
    <property type="entry name" value="GDHRDH"/>
</dbReference>
<dbReference type="SUPFAM" id="SSF51735">
    <property type="entry name" value="NAD(P)-binding Rossmann-fold domains"/>
    <property type="match status" value="1"/>
</dbReference>
<dbReference type="InterPro" id="IPR002347">
    <property type="entry name" value="SDR_fam"/>
</dbReference>
<dbReference type="InterPro" id="IPR036291">
    <property type="entry name" value="NAD(P)-bd_dom_sf"/>
</dbReference>
<evidence type="ECO:0000313" key="4">
    <source>
        <dbReference type="Proteomes" id="UP001287356"/>
    </source>
</evidence>
<reference evidence="3" key="1">
    <citation type="journal article" date="2023" name="Mol. Phylogenet. Evol.">
        <title>Genome-scale phylogeny and comparative genomics of the fungal order Sordariales.</title>
        <authorList>
            <person name="Hensen N."/>
            <person name="Bonometti L."/>
            <person name="Westerberg I."/>
            <person name="Brannstrom I.O."/>
            <person name="Guillou S."/>
            <person name="Cros-Aarteil S."/>
            <person name="Calhoun S."/>
            <person name="Haridas S."/>
            <person name="Kuo A."/>
            <person name="Mondo S."/>
            <person name="Pangilinan J."/>
            <person name="Riley R."/>
            <person name="LaButti K."/>
            <person name="Andreopoulos B."/>
            <person name="Lipzen A."/>
            <person name="Chen C."/>
            <person name="Yan M."/>
            <person name="Daum C."/>
            <person name="Ng V."/>
            <person name="Clum A."/>
            <person name="Steindorff A."/>
            <person name="Ohm R.A."/>
            <person name="Martin F."/>
            <person name="Silar P."/>
            <person name="Natvig D.O."/>
            <person name="Lalanne C."/>
            <person name="Gautier V."/>
            <person name="Ament-Velasquez S.L."/>
            <person name="Kruys A."/>
            <person name="Hutchinson M.I."/>
            <person name="Powell A.J."/>
            <person name="Barry K."/>
            <person name="Miller A.N."/>
            <person name="Grigoriev I.V."/>
            <person name="Debuchy R."/>
            <person name="Gladieux P."/>
            <person name="Hiltunen Thoren M."/>
            <person name="Johannesson H."/>
        </authorList>
    </citation>
    <scope>NUCLEOTIDE SEQUENCE</scope>
    <source>
        <strain evidence="3">CBS 958.72</strain>
    </source>
</reference>
<sequence length="312" mass="34209">MPRLDGFVDFDPEKEVPSLDGKVLFITGGTAGLGRESVVLLAQHDPSHIYFTGRDVKAAESLIAEVKEKKPAVGLTFVALDMTSLASVKAAVAAGFSHDRLDLLMCNAGVMALPAGLSKDGFEIQFAINHLAHAMMIQQLLPVLDRTAEQPDSDVRVVCLTSTGWRGHPRQGIEFDKVRTTQEGLAGSWVRYGQSKLANVIYASELARRHPRILSVSLHPGVIKTGLVSSLPVAKRKFVEWSIKVTGDAFTSPEKGAYNQIWAATYKRSDMSNGSFYMPIGVLSDKMFDKAAKSEELAKKLWEWTDEVLAEY</sequence>
<comment type="caution">
    <text evidence="3">The sequence shown here is derived from an EMBL/GenBank/DDBJ whole genome shotgun (WGS) entry which is preliminary data.</text>
</comment>
<keyword evidence="4" id="KW-1185">Reference proteome</keyword>
<evidence type="ECO:0000256" key="2">
    <source>
        <dbReference type="ARBA" id="ARBA00023002"/>
    </source>
</evidence>
<dbReference type="GO" id="GO:0016491">
    <property type="term" value="F:oxidoreductase activity"/>
    <property type="evidence" value="ECO:0007669"/>
    <property type="project" value="UniProtKB-KW"/>
</dbReference>
<comment type="similarity">
    <text evidence="1">Belongs to the short-chain dehydrogenases/reductases (SDR) family.</text>
</comment>
<keyword evidence="2" id="KW-0560">Oxidoreductase</keyword>
<evidence type="ECO:0000313" key="3">
    <source>
        <dbReference type="EMBL" id="KAK3373539.1"/>
    </source>
</evidence>
<dbReference type="Proteomes" id="UP001287356">
    <property type="component" value="Unassembled WGS sequence"/>
</dbReference>
<dbReference type="AlphaFoldDB" id="A0AAE0KBA4"/>
<protein>
    <submittedName>
        <fullName evidence="3">Oxidoreductase</fullName>
    </submittedName>
</protein>
<dbReference type="EMBL" id="JAULSN010000004">
    <property type="protein sequence ID" value="KAK3373539.1"/>
    <property type="molecule type" value="Genomic_DNA"/>
</dbReference>
<dbReference type="Gene3D" id="3.40.50.720">
    <property type="entry name" value="NAD(P)-binding Rossmann-like Domain"/>
    <property type="match status" value="1"/>
</dbReference>
<dbReference type="Pfam" id="PF00106">
    <property type="entry name" value="adh_short"/>
    <property type="match status" value="1"/>
</dbReference>
<gene>
    <name evidence="3" type="ORF">B0T24DRAFT_720204</name>
</gene>
<organism evidence="3 4">
    <name type="scientific">Lasiosphaeria ovina</name>
    <dbReference type="NCBI Taxonomy" id="92902"/>
    <lineage>
        <taxon>Eukaryota</taxon>
        <taxon>Fungi</taxon>
        <taxon>Dikarya</taxon>
        <taxon>Ascomycota</taxon>
        <taxon>Pezizomycotina</taxon>
        <taxon>Sordariomycetes</taxon>
        <taxon>Sordariomycetidae</taxon>
        <taxon>Sordariales</taxon>
        <taxon>Lasiosphaeriaceae</taxon>
        <taxon>Lasiosphaeria</taxon>
    </lineage>
</organism>
<evidence type="ECO:0000256" key="1">
    <source>
        <dbReference type="ARBA" id="ARBA00006484"/>
    </source>
</evidence>
<dbReference type="PANTHER" id="PTHR24320">
    <property type="entry name" value="RETINOL DEHYDROGENASE"/>
    <property type="match status" value="1"/>
</dbReference>
<dbReference type="PANTHER" id="PTHR24320:SF154">
    <property type="entry name" value="OXIDOREDUCTASE, SHORT-CHAIN DEHYDROGENASE_REDUCTASE FAMILY (AFU_ORTHOLOGUE AFUA_2G04560)"/>
    <property type="match status" value="1"/>
</dbReference>
<name>A0AAE0KBA4_9PEZI</name>
<reference evidence="3" key="2">
    <citation type="submission" date="2023-06" db="EMBL/GenBank/DDBJ databases">
        <authorList>
            <consortium name="Lawrence Berkeley National Laboratory"/>
            <person name="Haridas S."/>
            <person name="Hensen N."/>
            <person name="Bonometti L."/>
            <person name="Westerberg I."/>
            <person name="Brannstrom I.O."/>
            <person name="Guillou S."/>
            <person name="Cros-Aarteil S."/>
            <person name="Calhoun S."/>
            <person name="Kuo A."/>
            <person name="Mondo S."/>
            <person name="Pangilinan J."/>
            <person name="Riley R."/>
            <person name="Labutti K."/>
            <person name="Andreopoulos B."/>
            <person name="Lipzen A."/>
            <person name="Chen C."/>
            <person name="Yanf M."/>
            <person name="Daum C."/>
            <person name="Ng V."/>
            <person name="Clum A."/>
            <person name="Steindorff A."/>
            <person name="Ohm R."/>
            <person name="Martin F."/>
            <person name="Silar P."/>
            <person name="Natvig D."/>
            <person name="Lalanne C."/>
            <person name="Gautier V."/>
            <person name="Ament-Velasquez S.L."/>
            <person name="Kruys A."/>
            <person name="Hutchinson M.I."/>
            <person name="Powell A.J."/>
            <person name="Barry K."/>
            <person name="Miller A.N."/>
            <person name="Grigoriev I.V."/>
            <person name="Debuchy R."/>
            <person name="Gladieux P."/>
            <person name="Thoren M.H."/>
            <person name="Johannesson H."/>
        </authorList>
    </citation>
    <scope>NUCLEOTIDE SEQUENCE</scope>
    <source>
        <strain evidence="3">CBS 958.72</strain>
    </source>
</reference>
<accession>A0AAE0KBA4</accession>